<dbReference type="AlphaFoldDB" id="A0A5A7UKC1"/>
<keyword evidence="14" id="KW-0808">Transferase</keyword>
<evidence type="ECO:0000256" key="6">
    <source>
        <dbReference type="ARBA" id="ARBA00022729"/>
    </source>
</evidence>
<evidence type="ECO:0000256" key="5">
    <source>
        <dbReference type="ARBA" id="ARBA00022692"/>
    </source>
</evidence>
<keyword evidence="9 12" id="KW-0472">Membrane</keyword>
<evidence type="ECO:0000256" key="2">
    <source>
        <dbReference type="ARBA" id="ARBA00009592"/>
    </source>
</evidence>
<dbReference type="FunFam" id="3.80.10.10:FF:000041">
    <property type="entry name" value="LRR receptor-like serine/threonine-protein kinase ERECTA"/>
    <property type="match status" value="1"/>
</dbReference>
<keyword evidence="5 12" id="KW-0812">Transmembrane</keyword>
<evidence type="ECO:0000256" key="11">
    <source>
        <dbReference type="ARBA" id="ARBA00023180"/>
    </source>
</evidence>
<dbReference type="InterPro" id="IPR046956">
    <property type="entry name" value="RLP23-like"/>
</dbReference>
<reference evidence="16 17" key="1">
    <citation type="submission" date="2019-08" db="EMBL/GenBank/DDBJ databases">
        <title>Draft genome sequences of two oriental melons (Cucumis melo L. var makuwa).</title>
        <authorList>
            <person name="Kwon S.-Y."/>
        </authorList>
    </citation>
    <scope>NUCLEOTIDE SEQUENCE [LARGE SCALE GENOMIC DNA]</scope>
    <source>
        <strain evidence="17">cv. Chang Bougi</strain>
        <strain evidence="16">cv. SW 3</strain>
        <tissue evidence="14">Leaf</tissue>
    </source>
</reference>
<dbReference type="SMART" id="SM00369">
    <property type="entry name" value="LRR_TYP"/>
    <property type="match status" value="8"/>
</dbReference>
<dbReference type="InterPro" id="IPR013210">
    <property type="entry name" value="LRR_N_plant-typ"/>
</dbReference>
<dbReference type="Pfam" id="PF00560">
    <property type="entry name" value="LRR_1"/>
    <property type="match status" value="10"/>
</dbReference>
<feature type="domain" description="Leucine-rich repeat-containing N-terminal plant-type" evidence="13">
    <location>
        <begin position="33"/>
        <end position="70"/>
    </location>
</feature>
<dbReference type="GO" id="GO:0005886">
    <property type="term" value="C:plasma membrane"/>
    <property type="evidence" value="ECO:0007669"/>
    <property type="project" value="UniProtKB-SubCell"/>
</dbReference>
<evidence type="ECO:0000313" key="15">
    <source>
        <dbReference type="EMBL" id="TYK20676.1"/>
    </source>
</evidence>
<evidence type="ECO:0000256" key="10">
    <source>
        <dbReference type="ARBA" id="ARBA00023170"/>
    </source>
</evidence>
<protein>
    <submittedName>
        <fullName evidence="14">LRR receptor-like serine/threonine-protein kinase FLS2</fullName>
    </submittedName>
</protein>
<dbReference type="Proteomes" id="UP000321393">
    <property type="component" value="Unassembled WGS sequence"/>
</dbReference>
<dbReference type="SUPFAM" id="SSF52058">
    <property type="entry name" value="L domain-like"/>
    <property type="match status" value="4"/>
</dbReference>
<accession>A0A5A7UKC1</accession>
<organism evidence="14 16">
    <name type="scientific">Cucumis melo var. makuwa</name>
    <name type="common">Oriental melon</name>
    <dbReference type="NCBI Taxonomy" id="1194695"/>
    <lineage>
        <taxon>Eukaryota</taxon>
        <taxon>Viridiplantae</taxon>
        <taxon>Streptophyta</taxon>
        <taxon>Embryophyta</taxon>
        <taxon>Tracheophyta</taxon>
        <taxon>Spermatophyta</taxon>
        <taxon>Magnoliopsida</taxon>
        <taxon>eudicotyledons</taxon>
        <taxon>Gunneridae</taxon>
        <taxon>Pentapetalae</taxon>
        <taxon>rosids</taxon>
        <taxon>fabids</taxon>
        <taxon>Cucurbitales</taxon>
        <taxon>Cucurbitaceae</taxon>
        <taxon>Benincaseae</taxon>
        <taxon>Cucumis</taxon>
    </lineage>
</organism>
<dbReference type="Gene3D" id="3.80.10.10">
    <property type="entry name" value="Ribonuclease Inhibitor"/>
    <property type="match status" value="4"/>
</dbReference>
<evidence type="ECO:0000313" key="14">
    <source>
        <dbReference type="EMBL" id="KAA0053991.1"/>
    </source>
</evidence>
<keyword evidence="8 12" id="KW-1133">Transmembrane helix</keyword>
<dbReference type="Pfam" id="PF08263">
    <property type="entry name" value="LRRNT_2"/>
    <property type="match status" value="1"/>
</dbReference>
<evidence type="ECO:0000256" key="1">
    <source>
        <dbReference type="ARBA" id="ARBA00004251"/>
    </source>
</evidence>
<gene>
    <name evidence="15" type="ORF">E5676_scaffold480G00630</name>
    <name evidence="14" type="ORF">E6C27_scaffold318G00370</name>
</gene>
<keyword evidence="4" id="KW-0433">Leucine-rich repeat</keyword>
<dbReference type="FunFam" id="3.80.10.10:FF:000299">
    <property type="entry name" value="Piriformospora indica-insensitive protein 2"/>
    <property type="match status" value="1"/>
</dbReference>
<comment type="similarity">
    <text evidence="2">Belongs to the RLP family.</text>
</comment>
<dbReference type="InterPro" id="IPR032675">
    <property type="entry name" value="LRR_dom_sf"/>
</dbReference>
<evidence type="ECO:0000256" key="4">
    <source>
        <dbReference type="ARBA" id="ARBA00022614"/>
    </source>
</evidence>
<sequence>MGKMMNSTTFVTLFFIVIMFGYSLQLSTGLCIKQERESLVRLKASFIDSSNRLGSWKGTDCCSWEGVGCDRANGGHVVKLDLRNYEYFYSSALLSNGVDSSLFELKYLNYLDLSGNFFNYTQIPNSFAELLELTYLNLSSTYFHGTIQPFPGNLTKLLVLDFNNEENLNGPDYFPLGELFIDGLALRWVSGLLCLEYLHLSGVRVVQSGKLGVDYLIQLLNTVPSLLSLKLSSCALQNDLLLYAPLNSSFLSKLQHLDLSYNEFDGPIPIILQNMTSLKYLNLNGNLYNSSIPSWLSNLRNLDTLSLGSNSFSSIEGGFPSMVRNNCHLKSLDLSFNHFVGEDVFGSYENLSSGCKEYGLQRLYLERMIRFGTHTIPSWLGELKNLKSLSLRENALYGPIPSSFGNLSSLEDLDISYNRLRGGIPISFGQLRNLNSLDVSKNSLKGVITETHFANLSQLKMVAMSSNEHLSFEIKHDWVPPFQLQYFSVRSTKGFGSNGFPRWLVTQKDELVLYLVLSNTSLSGPIPTWLSFPNFIYLDISNNQISGPLPYNIGYQIPNMFAFYISNNMHINGSLPPSVCKWRHLMLLGLSNNELSGTIPSCLVTPNLTVFDLSSNKFSGFFPTNSFDNITTLKLVNLANNKLEGEPLVALSSCTSLSILDLQGNQFSGSIPSWMGRSLQSLQILNLQGNSFNGTIPLSIWILPRLQILILADNKLEGEIPPIGAKFATKVEQLTYIVCNPEENEFAICYVSYISQVMKSINLKYSYLQLYSMVNVDLSNNNLQGHIPRGIVTINGLFALNLSHNNLTGSIPVEIGRSLTLESLDLSSNQLSGSIPLNMANLNSLGALNLSNNNFSGRIPREGHLSTFNNASSYEGNPYLCGDPLFVTCPNEDPSDNFHGNDNHEEDKLEKMWFCVIVMAGYALGFWGVVGTLILKKSWRHAYFRFMDETKDKISVAILVNMARMK</sequence>
<proteinExistence type="inferred from homology"/>
<evidence type="ECO:0000256" key="7">
    <source>
        <dbReference type="ARBA" id="ARBA00022737"/>
    </source>
</evidence>
<keyword evidence="10 14" id="KW-0675">Receptor</keyword>
<keyword evidence="3" id="KW-1003">Cell membrane</keyword>
<dbReference type="FunFam" id="3.80.10.10:FF:000095">
    <property type="entry name" value="LRR receptor-like serine/threonine-protein kinase GSO1"/>
    <property type="match status" value="1"/>
</dbReference>
<evidence type="ECO:0000256" key="9">
    <source>
        <dbReference type="ARBA" id="ARBA00023136"/>
    </source>
</evidence>
<dbReference type="EMBL" id="SSTD01006130">
    <property type="protein sequence ID" value="TYK20676.1"/>
    <property type="molecule type" value="Genomic_DNA"/>
</dbReference>
<dbReference type="OrthoDB" id="1060944at2759"/>
<keyword evidence="11" id="KW-0325">Glycoprotein</keyword>
<dbReference type="GO" id="GO:0016301">
    <property type="term" value="F:kinase activity"/>
    <property type="evidence" value="ECO:0007669"/>
    <property type="project" value="UniProtKB-KW"/>
</dbReference>
<keyword evidence="6" id="KW-0732">Signal</keyword>
<evidence type="ECO:0000313" key="16">
    <source>
        <dbReference type="Proteomes" id="UP000321393"/>
    </source>
</evidence>
<evidence type="ECO:0000259" key="13">
    <source>
        <dbReference type="Pfam" id="PF08263"/>
    </source>
</evidence>
<dbReference type="PANTHER" id="PTHR48063:SF112">
    <property type="entry name" value="RECEPTOR LIKE PROTEIN 30-LIKE"/>
    <property type="match status" value="1"/>
</dbReference>
<dbReference type="PANTHER" id="PTHR48063">
    <property type="entry name" value="LRR RECEPTOR-LIKE KINASE"/>
    <property type="match status" value="1"/>
</dbReference>
<evidence type="ECO:0000313" key="17">
    <source>
        <dbReference type="Proteomes" id="UP000321947"/>
    </source>
</evidence>
<dbReference type="SMART" id="SM00365">
    <property type="entry name" value="LRR_SD22"/>
    <property type="match status" value="5"/>
</dbReference>
<dbReference type="Pfam" id="PF13516">
    <property type="entry name" value="LRR_6"/>
    <property type="match status" value="1"/>
</dbReference>
<dbReference type="InterPro" id="IPR001611">
    <property type="entry name" value="Leu-rich_rpt"/>
</dbReference>
<dbReference type="FunFam" id="3.80.10.10:FF:000111">
    <property type="entry name" value="LRR receptor-like serine/threonine-protein kinase ERECTA"/>
    <property type="match status" value="1"/>
</dbReference>
<dbReference type="EMBL" id="SSTE01008974">
    <property type="protein sequence ID" value="KAA0053991.1"/>
    <property type="molecule type" value="Genomic_DNA"/>
</dbReference>
<dbReference type="InterPro" id="IPR003591">
    <property type="entry name" value="Leu-rich_rpt_typical-subtyp"/>
</dbReference>
<evidence type="ECO:0000256" key="3">
    <source>
        <dbReference type="ARBA" id="ARBA00022475"/>
    </source>
</evidence>
<name>A0A5A7UKC1_CUCMM</name>
<dbReference type="Proteomes" id="UP000321947">
    <property type="component" value="Unassembled WGS sequence"/>
</dbReference>
<evidence type="ECO:0000256" key="12">
    <source>
        <dbReference type="SAM" id="Phobius"/>
    </source>
</evidence>
<dbReference type="STRING" id="1194695.A0A5A7UKC1"/>
<keyword evidence="7" id="KW-0677">Repeat</keyword>
<evidence type="ECO:0000256" key="8">
    <source>
        <dbReference type="ARBA" id="ARBA00022989"/>
    </source>
</evidence>
<feature type="transmembrane region" description="Helical" evidence="12">
    <location>
        <begin position="911"/>
        <end position="935"/>
    </location>
</feature>
<keyword evidence="14" id="KW-0418">Kinase</keyword>
<comment type="caution">
    <text evidence="14">The sequence shown here is derived from an EMBL/GenBank/DDBJ whole genome shotgun (WGS) entry which is preliminary data.</text>
</comment>
<comment type="subcellular location">
    <subcellularLocation>
        <location evidence="1">Cell membrane</location>
        <topology evidence="1">Single-pass type I membrane protein</topology>
    </subcellularLocation>
</comment>